<dbReference type="RefSeq" id="WP_036572984.1">
    <property type="nucleotide sequence ID" value="NZ_FSRO01000001.1"/>
</dbReference>
<feature type="domain" description="Phospholipid/glycerol acyltransferase" evidence="5">
    <location>
        <begin position="72"/>
        <end position="186"/>
    </location>
</feature>
<keyword evidence="3 6" id="KW-0012">Acyltransferase</keyword>
<dbReference type="GO" id="GO:0006654">
    <property type="term" value="P:phosphatidic acid biosynthetic process"/>
    <property type="evidence" value="ECO:0007669"/>
    <property type="project" value="TreeGrafter"/>
</dbReference>
<dbReference type="CDD" id="cd07989">
    <property type="entry name" value="LPLAT_AGPAT-like"/>
    <property type="match status" value="1"/>
</dbReference>
<evidence type="ECO:0000313" key="7">
    <source>
        <dbReference type="Proteomes" id="UP000185062"/>
    </source>
</evidence>
<evidence type="ECO:0000256" key="1">
    <source>
        <dbReference type="ARBA" id="ARBA00005189"/>
    </source>
</evidence>
<dbReference type="PROSITE" id="PS51257">
    <property type="entry name" value="PROKAR_LIPOPROTEIN"/>
    <property type="match status" value="1"/>
</dbReference>
<gene>
    <name evidence="6" type="ORF">SAMN02743940_1039</name>
</gene>
<accession>A0A1N6H696</accession>
<dbReference type="GO" id="GO:0003841">
    <property type="term" value="F:1-acylglycerol-3-phosphate O-acyltransferase activity"/>
    <property type="evidence" value="ECO:0007669"/>
    <property type="project" value="TreeGrafter"/>
</dbReference>
<reference evidence="6 7" key="1">
    <citation type="submission" date="2016-12" db="EMBL/GenBank/DDBJ databases">
        <authorList>
            <person name="Song W.-J."/>
            <person name="Kurnit D.M."/>
        </authorList>
    </citation>
    <scope>NUCLEOTIDE SEQUENCE [LARGE SCALE GENOMIC DNA]</scope>
    <source>
        <strain evidence="6 7">ATCC 49181</strain>
    </source>
</reference>
<organism evidence="6 7">
    <name type="scientific">Nitrosomonas cryotolerans ATCC 49181</name>
    <dbReference type="NCBI Taxonomy" id="1131553"/>
    <lineage>
        <taxon>Bacteria</taxon>
        <taxon>Pseudomonadati</taxon>
        <taxon>Pseudomonadota</taxon>
        <taxon>Betaproteobacteria</taxon>
        <taxon>Nitrosomonadales</taxon>
        <taxon>Nitrosomonadaceae</taxon>
        <taxon>Nitrosomonas</taxon>
    </lineage>
</organism>
<keyword evidence="7" id="KW-1185">Reference proteome</keyword>
<proteinExistence type="predicted"/>
<feature type="transmembrane region" description="Helical" evidence="4">
    <location>
        <begin position="7"/>
        <end position="32"/>
    </location>
</feature>
<keyword evidence="4" id="KW-1133">Transmembrane helix</keyword>
<keyword evidence="4" id="KW-0812">Transmembrane</keyword>
<sequence length="239" mass="26876">MLAALRSALYLLLQIIITPPYALITLACFPLSAHGRYRVTSSWTHLMLFLVRVICGVRYRVLGADRIPKIPSIVLSKHQSAWETLAFQKIFPPQVWVLKKELLRIPFFGWGLAMTNPIAIDRSSGKAALEQIVEQGKERLKQGFWVVVFPEGTRIAPGKKGKYRIGGAWLATHAKVWVVPVAHNAGEFWGKNSFIKQPGTITVSIGEPIDPAGMEAAELNEKVETWIEKEMIRIRHLET</sequence>
<dbReference type="InterPro" id="IPR002123">
    <property type="entry name" value="Plipid/glycerol_acylTrfase"/>
</dbReference>
<protein>
    <submittedName>
        <fullName evidence="6">1-acyl-sn-glycerol-3-phosphate acyltransferase</fullName>
    </submittedName>
</protein>
<dbReference type="Proteomes" id="UP000185062">
    <property type="component" value="Unassembled WGS sequence"/>
</dbReference>
<dbReference type="EMBL" id="FSRO01000001">
    <property type="protein sequence ID" value="SIO15289.1"/>
    <property type="molecule type" value="Genomic_DNA"/>
</dbReference>
<evidence type="ECO:0000256" key="4">
    <source>
        <dbReference type="SAM" id="Phobius"/>
    </source>
</evidence>
<keyword evidence="2 6" id="KW-0808">Transferase</keyword>
<dbReference type="PANTHER" id="PTHR10434">
    <property type="entry name" value="1-ACYL-SN-GLYCEROL-3-PHOSPHATE ACYLTRANSFERASE"/>
    <property type="match status" value="1"/>
</dbReference>
<dbReference type="AlphaFoldDB" id="A0A1N6H696"/>
<dbReference type="SMART" id="SM00563">
    <property type="entry name" value="PlsC"/>
    <property type="match status" value="1"/>
</dbReference>
<keyword evidence="4" id="KW-0472">Membrane</keyword>
<name>A0A1N6H696_9PROT</name>
<dbReference type="eggNOG" id="COG0204">
    <property type="taxonomic scope" value="Bacteria"/>
</dbReference>
<dbReference type="Pfam" id="PF01553">
    <property type="entry name" value="Acyltransferase"/>
    <property type="match status" value="1"/>
</dbReference>
<dbReference type="STRING" id="44575.SAMN05216419_10153"/>
<evidence type="ECO:0000313" key="6">
    <source>
        <dbReference type="EMBL" id="SIO15289.1"/>
    </source>
</evidence>
<dbReference type="PANTHER" id="PTHR10434:SF40">
    <property type="entry name" value="1-ACYL-SN-GLYCEROL-3-PHOSPHATE ACYLTRANSFERASE"/>
    <property type="match status" value="1"/>
</dbReference>
<comment type="pathway">
    <text evidence="1">Lipid metabolism.</text>
</comment>
<evidence type="ECO:0000256" key="3">
    <source>
        <dbReference type="ARBA" id="ARBA00023315"/>
    </source>
</evidence>
<dbReference type="SUPFAM" id="SSF69593">
    <property type="entry name" value="Glycerol-3-phosphate (1)-acyltransferase"/>
    <property type="match status" value="1"/>
</dbReference>
<evidence type="ECO:0000259" key="5">
    <source>
        <dbReference type="SMART" id="SM00563"/>
    </source>
</evidence>
<evidence type="ECO:0000256" key="2">
    <source>
        <dbReference type="ARBA" id="ARBA00022679"/>
    </source>
</evidence>